<reference evidence="2" key="1">
    <citation type="submission" date="2022-11" db="EMBL/GenBank/DDBJ databases">
        <title>Centuries of genome instability and evolution in soft-shell clam transmissible cancer (bioRxiv).</title>
        <authorList>
            <person name="Hart S.F.M."/>
            <person name="Yonemitsu M.A."/>
            <person name="Giersch R.M."/>
            <person name="Beal B.F."/>
            <person name="Arriagada G."/>
            <person name="Davis B.W."/>
            <person name="Ostrander E.A."/>
            <person name="Goff S.P."/>
            <person name="Metzger M.J."/>
        </authorList>
    </citation>
    <scope>NUCLEOTIDE SEQUENCE</scope>
    <source>
        <strain evidence="2">MELC-2E11</strain>
        <tissue evidence="2">Siphon/mantle</tissue>
    </source>
</reference>
<keyword evidence="3" id="KW-1185">Reference proteome</keyword>
<feature type="compositionally biased region" description="Acidic residues" evidence="1">
    <location>
        <begin position="164"/>
        <end position="175"/>
    </location>
</feature>
<evidence type="ECO:0000313" key="2">
    <source>
        <dbReference type="EMBL" id="WAQ98580.1"/>
    </source>
</evidence>
<feature type="region of interest" description="Disordered" evidence="1">
    <location>
        <begin position="1"/>
        <end position="197"/>
    </location>
</feature>
<feature type="compositionally biased region" description="Polar residues" evidence="1">
    <location>
        <begin position="37"/>
        <end position="46"/>
    </location>
</feature>
<evidence type="ECO:0000256" key="1">
    <source>
        <dbReference type="SAM" id="MobiDB-lite"/>
    </source>
</evidence>
<feature type="compositionally biased region" description="Polar residues" evidence="1">
    <location>
        <begin position="70"/>
        <end position="80"/>
    </location>
</feature>
<name>A0ABY7DPH7_MYAAR</name>
<feature type="compositionally biased region" description="Basic residues" evidence="1">
    <location>
        <begin position="47"/>
        <end position="58"/>
    </location>
</feature>
<proteinExistence type="predicted"/>
<accession>A0ABY7DPH7</accession>
<evidence type="ECO:0000313" key="3">
    <source>
        <dbReference type="Proteomes" id="UP001164746"/>
    </source>
</evidence>
<sequence>LPLGESDDIPVHGESADDSIDLNLAEHWNGDDEQPAEAQSSMPVNQRQKRPRLTKKRHIQESDSEDEQPAETQSSMPVNQRQKRPRLTKKRHIQESDSEDEQPAETQSSMPVNQRQKRPRLTKKRHIQESDSEDEQPAETQSSMPVYQRPKRLRLSKKRHMQESDSEDVADDDSLIDPSFMDSGREESSTDDEQTSKNFIQQQKFYKQRWSETENKIFMQIFSGCLKDKHMPTLTAIKLAASKMPQRTVAQIRTRVHNIITGKQAFIL</sequence>
<dbReference type="Proteomes" id="UP001164746">
    <property type="component" value="Chromosome 3"/>
</dbReference>
<feature type="compositionally biased region" description="Polar residues" evidence="1">
    <location>
        <begin position="104"/>
        <end position="114"/>
    </location>
</feature>
<organism evidence="2 3">
    <name type="scientific">Mya arenaria</name>
    <name type="common">Soft-shell clam</name>
    <dbReference type="NCBI Taxonomy" id="6604"/>
    <lineage>
        <taxon>Eukaryota</taxon>
        <taxon>Metazoa</taxon>
        <taxon>Spiralia</taxon>
        <taxon>Lophotrochozoa</taxon>
        <taxon>Mollusca</taxon>
        <taxon>Bivalvia</taxon>
        <taxon>Autobranchia</taxon>
        <taxon>Heteroconchia</taxon>
        <taxon>Euheterodonta</taxon>
        <taxon>Imparidentia</taxon>
        <taxon>Neoheterodontei</taxon>
        <taxon>Myida</taxon>
        <taxon>Myoidea</taxon>
        <taxon>Myidae</taxon>
        <taxon>Mya</taxon>
    </lineage>
</organism>
<feature type="non-terminal residue" evidence="2">
    <location>
        <position position="1"/>
    </location>
</feature>
<evidence type="ECO:0008006" key="4">
    <source>
        <dbReference type="Google" id="ProtNLM"/>
    </source>
</evidence>
<protein>
    <recommendedName>
        <fullName evidence="4">Myb-like domain-containing protein</fullName>
    </recommendedName>
</protein>
<feature type="compositionally biased region" description="Basic residues" evidence="1">
    <location>
        <begin position="149"/>
        <end position="160"/>
    </location>
</feature>
<gene>
    <name evidence="2" type="ORF">MAR_022953</name>
</gene>
<feature type="compositionally biased region" description="Basic residues" evidence="1">
    <location>
        <begin position="81"/>
        <end position="92"/>
    </location>
</feature>
<dbReference type="EMBL" id="CP111014">
    <property type="protein sequence ID" value="WAQ98580.1"/>
    <property type="molecule type" value="Genomic_DNA"/>
</dbReference>
<feature type="compositionally biased region" description="Basic residues" evidence="1">
    <location>
        <begin position="115"/>
        <end position="126"/>
    </location>
</feature>